<dbReference type="RefSeq" id="WP_156499220.1">
    <property type="nucleotide sequence ID" value="NZ_CP015378.1"/>
</dbReference>
<accession>A0A168WAL2</accession>
<keyword evidence="3" id="KW-1185">Reference proteome</keyword>
<evidence type="ECO:0000313" key="3">
    <source>
        <dbReference type="Proteomes" id="UP000076623"/>
    </source>
</evidence>
<sequence>MNIAIFNRKLGEDMFNFDLDYLVYFAVVVLLLFVGVAIAAVKSKAAYDEKGEEKMFRHLYIYLVLFTTLLLTIGGSISVFMSVADIVSPDTYQASFAEYKLGLAEVVYDENGKPLPNKKTDEEMRKDYEIMIENEKLQERRNEINNIVKSSGFILIPFPVFLYFKRQLRKKEA</sequence>
<dbReference type="KEGG" id="fpn:ABE65_019625"/>
<dbReference type="STRING" id="1221500.ABE65_019625"/>
<proteinExistence type="predicted"/>
<keyword evidence="1" id="KW-1133">Transmembrane helix</keyword>
<name>A0A168WAL2_9BACL</name>
<dbReference type="AlphaFoldDB" id="A0A168WAL2"/>
<gene>
    <name evidence="2" type="ORF">ABE65_019625</name>
</gene>
<organism evidence="2 3">
    <name type="scientific">Fictibacillus phosphorivorans</name>
    <dbReference type="NCBI Taxonomy" id="1221500"/>
    <lineage>
        <taxon>Bacteria</taxon>
        <taxon>Bacillati</taxon>
        <taxon>Bacillota</taxon>
        <taxon>Bacilli</taxon>
        <taxon>Bacillales</taxon>
        <taxon>Fictibacillaceae</taxon>
        <taxon>Fictibacillus</taxon>
    </lineage>
</organism>
<evidence type="ECO:0000256" key="1">
    <source>
        <dbReference type="SAM" id="Phobius"/>
    </source>
</evidence>
<keyword evidence="1" id="KW-0472">Membrane</keyword>
<dbReference type="Proteomes" id="UP000076623">
    <property type="component" value="Chromosome"/>
</dbReference>
<feature type="transmembrane region" description="Helical" evidence="1">
    <location>
        <begin position="21"/>
        <end position="41"/>
    </location>
</feature>
<protein>
    <recommendedName>
        <fullName evidence="4">DUF5671 domain-containing protein</fullName>
    </recommendedName>
</protein>
<keyword evidence="1" id="KW-0812">Transmembrane</keyword>
<reference evidence="2 3" key="1">
    <citation type="submission" date="2016-04" db="EMBL/GenBank/DDBJ databases">
        <title>Complete genome sequence of Fictibacillus phosphorivorans G25-29, a strain toxic to nematodes.</title>
        <authorList>
            <person name="Zheng Z."/>
        </authorList>
    </citation>
    <scope>NUCLEOTIDE SEQUENCE [LARGE SCALE GENOMIC DNA]</scope>
    <source>
        <strain evidence="2 3">G25-29</strain>
    </source>
</reference>
<dbReference type="EMBL" id="CP015378">
    <property type="protein sequence ID" value="ANC78889.1"/>
    <property type="molecule type" value="Genomic_DNA"/>
</dbReference>
<evidence type="ECO:0008006" key="4">
    <source>
        <dbReference type="Google" id="ProtNLM"/>
    </source>
</evidence>
<evidence type="ECO:0000313" key="2">
    <source>
        <dbReference type="EMBL" id="ANC78889.1"/>
    </source>
</evidence>
<feature type="transmembrane region" description="Helical" evidence="1">
    <location>
        <begin position="61"/>
        <end position="83"/>
    </location>
</feature>